<evidence type="ECO:0000259" key="3">
    <source>
        <dbReference type="Pfam" id="PF26189"/>
    </source>
</evidence>
<accession>A0A813UMS9</accession>
<evidence type="ECO:0000259" key="1">
    <source>
        <dbReference type="Pfam" id="PF26173"/>
    </source>
</evidence>
<feature type="domain" description="NPHP4 Ig-like" evidence="4">
    <location>
        <begin position="924"/>
        <end position="1063"/>
    </location>
</feature>
<dbReference type="InterPro" id="IPR058688">
    <property type="entry name" value="Ig_NPHP4_2nd"/>
</dbReference>
<dbReference type="InterPro" id="IPR029775">
    <property type="entry name" value="NPHP4"/>
</dbReference>
<dbReference type="OrthoDB" id="313446at2759"/>
<keyword evidence="9" id="KW-1185">Reference proteome</keyword>
<dbReference type="GO" id="GO:0035869">
    <property type="term" value="C:ciliary transition zone"/>
    <property type="evidence" value="ECO:0007669"/>
    <property type="project" value="TreeGrafter"/>
</dbReference>
<dbReference type="GO" id="GO:0097730">
    <property type="term" value="C:non-motile cilium"/>
    <property type="evidence" value="ECO:0007669"/>
    <property type="project" value="InterPro"/>
</dbReference>
<dbReference type="Proteomes" id="UP000677228">
    <property type="component" value="Unassembled WGS sequence"/>
</dbReference>
<dbReference type="Proteomes" id="UP000681722">
    <property type="component" value="Unassembled WGS sequence"/>
</dbReference>
<gene>
    <name evidence="5" type="ORF">GPM918_LOCUS4980</name>
    <name evidence="6" type="ORF">OVA965_LOCUS12572</name>
    <name evidence="7" type="ORF">SRO942_LOCUS4981</name>
    <name evidence="8" type="ORF">TMI583_LOCUS12576</name>
</gene>
<proteinExistence type="predicted"/>
<dbReference type="PANTHER" id="PTHR31043:SF3">
    <property type="entry name" value="NEPHROCYSTIN-4"/>
    <property type="match status" value="1"/>
</dbReference>
<protein>
    <recommendedName>
        <fullName evidence="10">Nephrocystin-4</fullName>
    </recommendedName>
</protein>
<dbReference type="EMBL" id="CAJNOQ010000701">
    <property type="protein sequence ID" value="CAF0829530.1"/>
    <property type="molecule type" value="Genomic_DNA"/>
</dbReference>
<evidence type="ECO:0000259" key="2">
    <source>
        <dbReference type="Pfam" id="PF26186"/>
    </source>
</evidence>
<dbReference type="Pfam" id="PF26186">
    <property type="entry name" value="NPHP4_C2_3rd"/>
    <property type="match status" value="1"/>
</dbReference>
<dbReference type="Proteomes" id="UP000663829">
    <property type="component" value="Unassembled WGS sequence"/>
</dbReference>
<name>A0A813UMS9_9BILA</name>
<dbReference type="InterPro" id="IPR058687">
    <property type="entry name" value="Ig_NPHP4_1st"/>
</dbReference>
<evidence type="ECO:0000313" key="6">
    <source>
        <dbReference type="EMBL" id="CAF0959752.1"/>
    </source>
</evidence>
<sequence>MDPYSFWSEQLTKTSTSVPHPNETEASGLDLSKNVVPFRILIKSLELLPSAVSPSLLAPYEVQFHATLYDGLYKRFYGQTWLSQWHKGKLIDNFFRVNFHEPLYFHIPISDEQNCLVLEFVFRSGEEGTDRQERTVGWTTIPTRTPVDDDLRPISIKWSLYHGSPRALMFMNEPVESNQRVLAVSSATLFVEIRHHQALFSVIQYLPECTIFGKGNTIGGIEFTNEGFNDALKQPQIHSKRRNIIIEHVEIDIEPSVNRFEDELCLLLNKDRIYKQDSSPQETRKISIVERRLRVGVHNGKCYVHDPLIFYLTIDQEDSALALSRKLSFKQSQRRRTVQGQDISQKIYLRNPIRLDDVALDSQNAIVFVLEYMVSIPLDKQKGKENEPNEDTKTTFTIRWAVWFPGKDKQVSLNFNGGQVLLTDELFVYKPSKTILNSPDIIRETLKFDYRFDDEQPMRYPTVTSNQELKSVKRDVSGRLAISFEDDQRSQLDTTQRSIVPARTIPSAFQPPVYHPSNLIPWNVGNSYPSFSPMLALAGQMNFAHSLSRATYAKLQGEKFPMITYINGKPAETIDIRQPKFMNIQTETSDPMNCNEIHLHFLAYQRTSSKQSRRNFPHNLFFTFKFYRFPEIITSRVALEHMHDDIPNDPNIQSYILWRLKEDNSKTKESPGLPVKFLIDGGFLGSDEHRNFFEYMNSHVLYIDVWDGDGIFCLGICALELKHLLRDGREAIQSLIELDIYSSVPVESTQPPEQAYHQYSGENQFSLIGEKLQTVGKLIMKIGNVGQVSEQPSIDSLKVPSFDIIQRRLGEISSTGFKQHNLTRAHRLVESYPNLNSVLHTQDKQAIETERLRKLSRMEAVRKKVIEGDETTLTPLTTNKKLRELRETDLRTISLYRHQTKHADIAHHLSNFITKELHISLMPGSAEFFEFVLQNPFSEQHSVSIACNDDEISVVTDAREWRKLKTMFDIHSETEESMFTQTDQAGLKYPQVFMRSKETIHIPFKIQTFQSGIKSEQYSQNSNPFTQEQIFSVVDKSFNERLKPKQIKVKDGTPIAILSIHIDYVSPLVDQTIRYINGENTLMKRVIRIPNPRRAIVSESIVTGLEEQLYQSFVKPSDPNVICDIKPVPISEPCDMLVK</sequence>
<feature type="domain" description="NPHP4 C2-like" evidence="2">
    <location>
        <begin position="550"/>
        <end position="787"/>
    </location>
</feature>
<dbReference type="AlphaFoldDB" id="A0A813UMS9"/>
<comment type="caution">
    <text evidence="5">The sequence shown here is derived from an EMBL/GenBank/DDBJ whole genome shotgun (WGS) entry which is preliminary data.</text>
</comment>
<evidence type="ECO:0000313" key="5">
    <source>
        <dbReference type="EMBL" id="CAF0829530.1"/>
    </source>
</evidence>
<dbReference type="PANTHER" id="PTHR31043">
    <property type="entry name" value="NEPHROCYSTIN-4"/>
    <property type="match status" value="1"/>
</dbReference>
<dbReference type="EMBL" id="CAJOBC010000701">
    <property type="protein sequence ID" value="CAF3616561.1"/>
    <property type="molecule type" value="Genomic_DNA"/>
</dbReference>
<evidence type="ECO:0000313" key="9">
    <source>
        <dbReference type="Proteomes" id="UP000663829"/>
    </source>
</evidence>
<dbReference type="GO" id="GO:1904491">
    <property type="term" value="P:protein localization to ciliary transition zone"/>
    <property type="evidence" value="ECO:0007669"/>
    <property type="project" value="TreeGrafter"/>
</dbReference>
<dbReference type="Pfam" id="PF26190">
    <property type="entry name" value="Ig_NPHP4_1st"/>
    <property type="match status" value="1"/>
</dbReference>
<dbReference type="Proteomes" id="UP000682733">
    <property type="component" value="Unassembled WGS sequence"/>
</dbReference>
<feature type="non-terminal residue" evidence="5">
    <location>
        <position position="1139"/>
    </location>
</feature>
<reference evidence="5" key="1">
    <citation type="submission" date="2021-02" db="EMBL/GenBank/DDBJ databases">
        <authorList>
            <person name="Nowell W R."/>
        </authorList>
    </citation>
    <scope>NUCLEOTIDE SEQUENCE</scope>
</reference>
<evidence type="ECO:0000313" key="8">
    <source>
        <dbReference type="EMBL" id="CAF3732587.1"/>
    </source>
</evidence>
<organism evidence="5 9">
    <name type="scientific">Didymodactylos carnosus</name>
    <dbReference type="NCBI Taxonomy" id="1234261"/>
    <lineage>
        <taxon>Eukaryota</taxon>
        <taxon>Metazoa</taxon>
        <taxon>Spiralia</taxon>
        <taxon>Gnathifera</taxon>
        <taxon>Rotifera</taxon>
        <taxon>Eurotatoria</taxon>
        <taxon>Bdelloidea</taxon>
        <taxon>Philodinida</taxon>
        <taxon>Philodinidae</taxon>
        <taxon>Didymodactylos</taxon>
    </lineage>
</organism>
<dbReference type="GO" id="GO:0090090">
    <property type="term" value="P:negative regulation of canonical Wnt signaling pathway"/>
    <property type="evidence" value="ECO:0007669"/>
    <property type="project" value="InterPro"/>
</dbReference>
<evidence type="ECO:0000259" key="4">
    <source>
        <dbReference type="Pfam" id="PF26190"/>
    </source>
</evidence>
<dbReference type="Pfam" id="PF26173">
    <property type="entry name" value="NPHP4_SK"/>
    <property type="match status" value="1"/>
</dbReference>
<dbReference type="InterPro" id="IPR058765">
    <property type="entry name" value="NPHP4_C2-like"/>
</dbReference>
<dbReference type="GO" id="GO:0097546">
    <property type="term" value="C:ciliary base"/>
    <property type="evidence" value="ECO:0007669"/>
    <property type="project" value="TreeGrafter"/>
</dbReference>
<dbReference type="EMBL" id="CAJNOK010005083">
    <property type="protein sequence ID" value="CAF0959752.1"/>
    <property type="molecule type" value="Genomic_DNA"/>
</dbReference>
<feature type="domain" description="NPHP4 Ig-like" evidence="3">
    <location>
        <begin position="1074"/>
        <end position="1139"/>
    </location>
</feature>
<evidence type="ECO:0008006" key="10">
    <source>
        <dbReference type="Google" id="ProtNLM"/>
    </source>
</evidence>
<dbReference type="GO" id="GO:0036064">
    <property type="term" value="C:ciliary basal body"/>
    <property type="evidence" value="ECO:0007669"/>
    <property type="project" value="TreeGrafter"/>
</dbReference>
<dbReference type="InterPro" id="IPR058764">
    <property type="entry name" value="NPHP4_SK"/>
</dbReference>
<dbReference type="EMBL" id="CAJOBA010005088">
    <property type="protein sequence ID" value="CAF3732587.1"/>
    <property type="molecule type" value="Genomic_DNA"/>
</dbReference>
<evidence type="ECO:0000313" key="7">
    <source>
        <dbReference type="EMBL" id="CAF3616561.1"/>
    </source>
</evidence>
<feature type="domain" description="NPHP4 SK-like" evidence="1">
    <location>
        <begin position="848"/>
        <end position="910"/>
    </location>
</feature>
<dbReference type="Pfam" id="PF26189">
    <property type="entry name" value="Ig_NPHP4_2nd"/>
    <property type="match status" value="1"/>
</dbReference>